<reference evidence="1 2" key="1">
    <citation type="submission" date="2015-09" db="EMBL/GenBank/DDBJ databases">
        <title>Identification and resolution of microdiversity through metagenomic sequencing of parallel consortia.</title>
        <authorList>
            <person name="Nelson W.C."/>
            <person name="Romine M.F."/>
            <person name="Lindemann S.R."/>
        </authorList>
    </citation>
    <scope>NUCLEOTIDE SEQUENCE [LARGE SCALE GENOMIC DNA]</scope>
    <source>
        <strain evidence="1">Ana</strain>
    </source>
</reference>
<proteinExistence type="predicted"/>
<dbReference type="Proteomes" id="UP000050465">
    <property type="component" value="Unassembled WGS sequence"/>
</dbReference>
<comment type="caution">
    <text evidence="1">The sequence shown here is derived from an EMBL/GenBank/DDBJ whole genome shotgun (WGS) entry which is preliminary data.</text>
</comment>
<gene>
    <name evidence="1" type="ORF">HLUCCA11_23180</name>
</gene>
<evidence type="ECO:0000313" key="1">
    <source>
        <dbReference type="EMBL" id="KPQ31720.1"/>
    </source>
</evidence>
<protein>
    <submittedName>
        <fullName evidence="1">Uncharacterized protein</fullName>
    </submittedName>
</protein>
<accession>A0A0P8BDN2</accession>
<name>A0A0P8BDN2_9CYAN</name>
<sequence length="40" mass="4219">MLSSAGCLEPLLTILAVALDFDYPFGIAAPEGIPVMTKRP</sequence>
<dbReference type="EMBL" id="LJZR01000087">
    <property type="protein sequence ID" value="KPQ31720.1"/>
    <property type="molecule type" value="Genomic_DNA"/>
</dbReference>
<evidence type="ECO:0000313" key="2">
    <source>
        <dbReference type="Proteomes" id="UP000050465"/>
    </source>
</evidence>
<organism evidence="1 2">
    <name type="scientific">Phormidesmis priestleyi Ana</name>
    <dbReference type="NCBI Taxonomy" id="1666911"/>
    <lineage>
        <taxon>Bacteria</taxon>
        <taxon>Bacillati</taxon>
        <taxon>Cyanobacteriota</taxon>
        <taxon>Cyanophyceae</taxon>
        <taxon>Leptolyngbyales</taxon>
        <taxon>Leptolyngbyaceae</taxon>
        <taxon>Phormidesmis</taxon>
    </lineage>
</organism>
<dbReference type="AlphaFoldDB" id="A0A0P8BDN2"/>